<feature type="compositionally biased region" description="Polar residues" evidence="1">
    <location>
        <begin position="26"/>
        <end position="54"/>
    </location>
</feature>
<reference evidence="3" key="1">
    <citation type="submission" date="2010-08" db="EMBL/GenBank/DDBJ databases">
        <authorList>
            <consortium name="Caenorhabditis japonica Sequencing Consortium"/>
            <person name="Wilson R.K."/>
        </authorList>
    </citation>
    <scope>NUCLEOTIDE SEQUENCE [LARGE SCALE GENOMIC DNA]</scope>
    <source>
        <strain evidence="3">DF5081</strain>
    </source>
</reference>
<evidence type="ECO:0000256" key="1">
    <source>
        <dbReference type="SAM" id="MobiDB-lite"/>
    </source>
</evidence>
<accession>A0A8R1HN01</accession>
<reference evidence="2" key="2">
    <citation type="submission" date="2022-06" db="UniProtKB">
        <authorList>
            <consortium name="EnsemblMetazoa"/>
        </authorList>
    </citation>
    <scope>IDENTIFICATION</scope>
    <source>
        <strain evidence="2">DF5081</strain>
    </source>
</reference>
<dbReference type="EnsemblMetazoa" id="CJA02347.1">
    <property type="protein sequence ID" value="CJA02347.1"/>
    <property type="gene ID" value="WBGene00121551"/>
</dbReference>
<proteinExistence type="predicted"/>
<sequence>MSSADNPDQHPVAPTTVRRVGVQPPTIRTSENFTTNQTNQPTESHISQNNHPTSPTFDKVILQTEQSLDTLRTMTKLTGAHLITMREDITIDLQIIHHRVAELTNLSADRFEAIEEKLRNTVPFKRLETFGFSGITFE</sequence>
<evidence type="ECO:0000313" key="2">
    <source>
        <dbReference type="EnsemblMetazoa" id="CJA02347.1"/>
    </source>
</evidence>
<keyword evidence="3" id="KW-1185">Reference proteome</keyword>
<name>A0A8R1HN01_CAEJA</name>
<protein>
    <submittedName>
        <fullName evidence="2">Uncharacterized protein</fullName>
    </submittedName>
</protein>
<evidence type="ECO:0000313" key="3">
    <source>
        <dbReference type="Proteomes" id="UP000005237"/>
    </source>
</evidence>
<organism evidence="2 3">
    <name type="scientific">Caenorhabditis japonica</name>
    <dbReference type="NCBI Taxonomy" id="281687"/>
    <lineage>
        <taxon>Eukaryota</taxon>
        <taxon>Metazoa</taxon>
        <taxon>Ecdysozoa</taxon>
        <taxon>Nematoda</taxon>
        <taxon>Chromadorea</taxon>
        <taxon>Rhabditida</taxon>
        <taxon>Rhabditina</taxon>
        <taxon>Rhabditomorpha</taxon>
        <taxon>Rhabditoidea</taxon>
        <taxon>Rhabditidae</taxon>
        <taxon>Peloderinae</taxon>
        <taxon>Caenorhabditis</taxon>
    </lineage>
</organism>
<dbReference type="Proteomes" id="UP000005237">
    <property type="component" value="Unassembled WGS sequence"/>
</dbReference>
<dbReference type="AlphaFoldDB" id="A0A8R1HN01"/>
<feature type="region of interest" description="Disordered" evidence="1">
    <location>
        <begin position="1"/>
        <end position="54"/>
    </location>
</feature>